<evidence type="ECO:0000256" key="9">
    <source>
        <dbReference type="RuleBase" id="RU004336"/>
    </source>
</evidence>
<keyword evidence="10" id="KW-0732">Signal</keyword>
<accession>A0AAV0L850</accession>
<dbReference type="InterPro" id="IPR044965">
    <property type="entry name" value="Glyco_hydro_17_plant"/>
</dbReference>
<evidence type="ECO:0000256" key="2">
    <source>
        <dbReference type="ARBA" id="ARBA00008773"/>
    </source>
</evidence>
<feature type="signal peptide" evidence="10">
    <location>
        <begin position="1"/>
        <end position="28"/>
    </location>
</feature>
<evidence type="ECO:0000256" key="1">
    <source>
        <dbReference type="ARBA" id="ARBA00000382"/>
    </source>
</evidence>
<dbReference type="GO" id="GO:0005975">
    <property type="term" value="P:carbohydrate metabolic process"/>
    <property type="evidence" value="ECO:0007669"/>
    <property type="project" value="InterPro"/>
</dbReference>
<protein>
    <recommendedName>
        <fullName evidence="3">glucan endo-1,3-beta-D-glucosidase</fullName>
        <ecNumber evidence="3">3.2.1.39</ecNumber>
    </recommendedName>
    <alternativeName>
        <fullName evidence="6">(1-&gt;3)-beta-glucan endohydrolase</fullName>
    </alternativeName>
    <alternativeName>
        <fullName evidence="7">Beta-1,3-endoglucanase</fullName>
    </alternativeName>
</protein>
<evidence type="ECO:0000256" key="5">
    <source>
        <dbReference type="ARBA" id="ARBA00023295"/>
    </source>
</evidence>
<evidence type="ECO:0000313" key="12">
    <source>
        <dbReference type="Proteomes" id="UP001154282"/>
    </source>
</evidence>
<evidence type="ECO:0000256" key="7">
    <source>
        <dbReference type="ARBA" id="ARBA00033417"/>
    </source>
</evidence>
<reference evidence="11" key="1">
    <citation type="submission" date="2022-08" db="EMBL/GenBank/DDBJ databases">
        <authorList>
            <person name="Gutierrez-Valencia J."/>
        </authorList>
    </citation>
    <scope>NUCLEOTIDE SEQUENCE</scope>
</reference>
<evidence type="ECO:0000256" key="4">
    <source>
        <dbReference type="ARBA" id="ARBA00022801"/>
    </source>
</evidence>
<evidence type="ECO:0000256" key="3">
    <source>
        <dbReference type="ARBA" id="ARBA00012780"/>
    </source>
</evidence>
<dbReference type="GO" id="GO:0042973">
    <property type="term" value="F:glucan endo-1,3-beta-D-glucosidase activity"/>
    <property type="evidence" value="ECO:0007669"/>
    <property type="project" value="UniProtKB-EC"/>
</dbReference>
<evidence type="ECO:0000256" key="6">
    <source>
        <dbReference type="ARBA" id="ARBA00033335"/>
    </source>
</evidence>
<dbReference type="SUPFAM" id="SSF51445">
    <property type="entry name" value="(Trans)glycosidases"/>
    <property type="match status" value="1"/>
</dbReference>
<keyword evidence="12" id="KW-1185">Reference proteome</keyword>
<dbReference type="InterPro" id="IPR000490">
    <property type="entry name" value="Glyco_hydro_17"/>
</dbReference>
<dbReference type="EC" id="3.2.1.39" evidence="3"/>
<evidence type="ECO:0000256" key="8">
    <source>
        <dbReference type="RuleBase" id="RU004335"/>
    </source>
</evidence>
<dbReference type="PANTHER" id="PTHR32227">
    <property type="entry name" value="GLUCAN ENDO-1,3-BETA-GLUCOSIDASE BG1-RELATED-RELATED"/>
    <property type="match status" value="1"/>
</dbReference>
<comment type="similarity">
    <text evidence="2 8">Belongs to the glycosyl hydrolase 17 family.</text>
</comment>
<feature type="chain" id="PRO_5043650871" description="glucan endo-1,3-beta-D-glucosidase" evidence="10">
    <location>
        <begin position="29"/>
        <end position="351"/>
    </location>
</feature>
<proteinExistence type="inferred from homology"/>
<dbReference type="Proteomes" id="UP001154282">
    <property type="component" value="Unassembled WGS sequence"/>
</dbReference>
<evidence type="ECO:0000256" key="10">
    <source>
        <dbReference type="SAM" id="SignalP"/>
    </source>
</evidence>
<gene>
    <name evidence="11" type="ORF">LITE_LOCUS22181</name>
</gene>
<sequence>MTSLIYQLLISATSFLLFLACFQHFTDAQGIGVTLARDMQKPPPPKAILWLLRQKNIKKVRVYDAFNDRDLLEALQDTGIDVLVGMNNDDVYRVAADVSSNEAAKWLEQNIKPYYEKVSFRCLQIGRRMSQQGNRQISAVFQALVHVQTAQKRLGLDISLGIDLDTNVMTESFPPSAASFDVSILPVLRPMLTFMEHNMGTLIVSIYPMIRYVTDLYYEYKGVSIDYALLNGETVVVTDNGLQYTNMMDGLMDAFYTSLKKLGISMRVIVGETGWPSSSEVKYATQKLAGEYIYNLAERLKNNVGTPLKPQWHVETFIHTLYVQDKNNDGMYKWYGMFYPNGSPANPYLSL</sequence>
<keyword evidence="5 9" id="KW-0326">Glycosidase</keyword>
<dbReference type="InterPro" id="IPR017853">
    <property type="entry name" value="GH"/>
</dbReference>
<dbReference type="Gene3D" id="3.20.20.80">
    <property type="entry name" value="Glycosidases"/>
    <property type="match status" value="1"/>
</dbReference>
<dbReference type="EMBL" id="CAMGYJ010000006">
    <property type="protein sequence ID" value="CAI0429509.1"/>
    <property type="molecule type" value="Genomic_DNA"/>
</dbReference>
<keyword evidence="4 9" id="KW-0378">Hydrolase</keyword>
<dbReference type="AlphaFoldDB" id="A0AAV0L850"/>
<comment type="caution">
    <text evidence="11">The sequence shown here is derived from an EMBL/GenBank/DDBJ whole genome shotgun (WGS) entry which is preliminary data.</text>
</comment>
<organism evidence="11 12">
    <name type="scientific">Linum tenue</name>
    <dbReference type="NCBI Taxonomy" id="586396"/>
    <lineage>
        <taxon>Eukaryota</taxon>
        <taxon>Viridiplantae</taxon>
        <taxon>Streptophyta</taxon>
        <taxon>Embryophyta</taxon>
        <taxon>Tracheophyta</taxon>
        <taxon>Spermatophyta</taxon>
        <taxon>Magnoliopsida</taxon>
        <taxon>eudicotyledons</taxon>
        <taxon>Gunneridae</taxon>
        <taxon>Pentapetalae</taxon>
        <taxon>rosids</taxon>
        <taxon>fabids</taxon>
        <taxon>Malpighiales</taxon>
        <taxon>Linaceae</taxon>
        <taxon>Linum</taxon>
    </lineage>
</organism>
<name>A0AAV0L850_9ROSI</name>
<dbReference type="Pfam" id="PF00332">
    <property type="entry name" value="Glyco_hydro_17"/>
    <property type="match status" value="1"/>
</dbReference>
<comment type="catalytic activity">
    <reaction evidence="1">
        <text>Hydrolysis of (1-&gt;3)-beta-D-glucosidic linkages in (1-&gt;3)-beta-D-glucans.</text>
        <dbReference type="EC" id="3.2.1.39"/>
    </reaction>
</comment>
<evidence type="ECO:0000313" key="11">
    <source>
        <dbReference type="EMBL" id="CAI0429509.1"/>
    </source>
</evidence>
<dbReference type="PROSITE" id="PS00587">
    <property type="entry name" value="GLYCOSYL_HYDROL_F17"/>
    <property type="match status" value="1"/>
</dbReference>